<comment type="subcellular location">
    <subcellularLocation>
        <location evidence="1">Membrane</location>
        <topology evidence="1">Single-pass membrane protein</topology>
    </subcellularLocation>
</comment>
<dbReference type="Gene3D" id="2.40.30.170">
    <property type="match status" value="1"/>
</dbReference>
<keyword evidence="6" id="KW-0175">Coiled coil</keyword>
<dbReference type="RefSeq" id="WP_226578216.1">
    <property type="nucleotide sequence ID" value="NZ_BLAY01000024.1"/>
</dbReference>
<evidence type="ECO:0000259" key="8">
    <source>
        <dbReference type="Pfam" id="PF26002"/>
    </source>
</evidence>
<organism evidence="9 10">
    <name type="scientific">Microseira wollei NIES-4236</name>
    <dbReference type="NCBI Taxonomy" id="2530354"/>
    <lineage>
        <taxon>Bacteria</taxon>
        <taxon>Bacillati</taxon>
        <taxon>Cyanobacteriota</taxon>
        <taxon>Cyanophyceae</taxon>
        <taxon>Oscillatoriophycideae</taxon>
        <taxon>Aerosakkonematales</taxon>
        <taxon>Aerosakkonemataceae</taxon>
        <taxon>Microseira</taxon>
    </lineage>
</organism>
<sequence>MTNKQLIDHSNGNGNGNGNGKHNGATTVKDFKPIYLPSPEPVVVPKVVEFKPSEQPVLIGRPGWWSHAFVWVIVGITGSGIAWACLAPIEQAVPAMGKLEAVGAAREVRAPNGGVVREIFVKDGQKVKKGDLLLTFDPRAPQADLESLKKLRDTLLKENQFYNDAKNGNMAGGSPEWRSLMESRNALLSENEYLRAQLSGGKTAGSGGGDFNANQQRLLVASRAEIQSRVAAARLQVQELGTQLGQVRGLLEASRKQLPMQQAQLETAKQRFLTAKDQLTTAQAQLPRAVEQLQTARAQLNRSVEQLETAKAQLPKALEQLEVAKAQLPRAAEQLLVARAQVPKAAERIETARQLLETDQALYNKIKPVVDAGALSELQAQRQQQQILTRRQELAASEADILTRRNEVVTRESEILRRRQEITAGESEILRRRQEITAGESEILRRRQEITAGESEILRRRQEITASYGEIANRQGEVAGREAELLKTQAEIDRLVKEEQRIQVAIGRAQEQLQNTVALSAKDILTKIADNQKRVAEIDSQLARFRLENQKKLDEISSQIVKAEQAVQYQELRAPEDGIVFDLKPNSPGYVVRSIDNEPVMKIVPGDNLVAAVHLQNKDIGHVKEGMDVDISVESFPSTEFGTIKGTLKLIGRDALPPTQERPFYAFPAEIEMERQTINVNGKEYNLQSGMAINATIKVRKRKVIDIFTELFQKSTDSLKTVR</sequence>
<evidence type="ECO:0000313" key="9">
    <source>
        <dbReference type="EMBL" id="GET37175.1"/>
    </source>
</evidence>
<accession>A0AAV3X5U0</accession>
<protein>
    <submittedName>
        <fullName evidence="9">Chromosome segregation ATPase-like protein</fullName>
    </submittedName>
</protein>
<feature type="region of interest" description="Disordered" evidence="7">
    <location>
        <begin position="1"/>
        <end position="24"/>
    </location>
</feature>
<dbReference type="PRINTS" id="PR01490">
    <property type="entry name" value="RTXTOXIND"/>
</dbReference>
<comment type="similarity">
    <text evidence="2">Belongs to the membrane fusion protein (MFP) (TC 8.A.1) family.</text>
</comment>
<name>A0AAV3X5U0_9CYAN</name>
<feature type="compositionally biased region" description="Polar residues" evidence="7">
    <location>
        <begin position="1"/>
        <end position="10"/>
    </location>
</feature>
<dbReference type="EMBL" id="BLAY01000024">
    <property type="protein sequence ID" value="GET37175.1"/>
    <property type="molecule type" value="Genomic_DNA"/>
</dbReference>
<keyword evidence="3" id="KW-0812">Transmembrane</keyword>
<dbReference type="GO" id="GO:0016020">
    <property type="term" value="C:membrane"/>
    <property type="evidence" value="ECO:0007669"/>
    <property type="project" value="UniProtKB-SubCell"/>
</dbReference>
<comment type="caution">
    <text evidence="9">The sequence shown here is derived from an EMBL/GenBank/DDBJ whole genome shotgun (WGS) entry which is preliminary data.</text>
</comment>
<evidence type="ECO:0000256" key="7">
    <source>
        <dbReference type="SAM" id="MobiDB-lite"/>
    </source>
</evidence>
<dbReference type="AlphaFoldDB" id="A0AAV3X5U0"/>
<feature type="coiled-coil region" evidence="6">
    <location>
        <begin position="251"/>
        <end position="327"/>
    </location>
</feature>
<dbReference type="Gene3D" id="1.10.287.1490">
    <property type="match status" value="1"/>
</dbReference>
<evidence type="ECO:0000256" key="6">
    <source>
        <dbReference type="SAM" id="Coils"/>
    </source>
</evidence>
<proteinExistence type="inferred from homology"/>
<dbReference type="PANTHER" id="PTHR30386:SF26">
    <property type="entry name" value="TRANSPORT PROTEIN COMB"/>
    <property type="match status" value="1"/>
</dbReference>
<evidence type="ECO:0000256" key="3">
    <source>
        <dbReference type="ARBA" id="ARBA00022692"/>
    </source>
</evidence>
<dbReference type="Pfam" id="PF26002">
    <property type="entry name" value="Beta-barrel_AprE"/>
    <property type="match status" value="1"/>
</dbReference>
<dbReference type="SUPFAM" id="SSF51230">
    <property type="entry name" value="Single hybrid motif"/>
    <property type="match status" value="1"/>
</dbReference>
<dbReference type="InterPro" id="IPR058982">
    <property type="entry name" value="Beta-barrel_AprE"/>
</dbReference>
<evidence type="ECO:0000313" key="10">
    <source>
        <dbReference type="Proteomes" id="UP001050975"/>
    </source>
</evidence>
<dbReference type="InterPro" id="IPR050739">
    <property type="entry name" value="MFP"/>
</dbReference>
<gene>
    <name evidence="9" type="ORF">MiSe_19280</name>
</gene>
<keyword evidence="5" id="KW-0472">Membrane</keyword>
<dbReference type="PANTHER" id="PTHR30386">
    <property type="entry name" value="MEMBRANE FUSION SUBUNIT OF EMRAB-TOLC MULTIDRUG EFFLUX PUMP"/>
    <property type="match status" value="1"/>
</dbReference>
<dbReference type="Gene3D" id="2.40.50.100">
    <property type="match status" value="1"/>
</dbReference>
<keyword evidence="10" id="KW-1185">Reference proteome</keyword>
<evidence type="ECO:0000256" key="4">
    <source>
        <dbReference type="ARBA" id="ARBA00022989"/>
    </source>
</evidence>
<keyword evidence="4" id="KW-1133">Transmembrane helix</keyword>
<dbReference type="InterPro" id="IPR011053">
    <property type="entry name" value="Single_hybrid_motif"/>
</dbReference>
<evidence type="ECO:0000256" key="5">
    <source>
        <dbReference type="ARBA" id="ARBA00023136"/>
    </source>
</evidence>
<dbReference type="Proteomes" id="UP001050975">
    <property type="component" value="Unassembled WGS sequence"/>
</dbReference>
<evidence type="ECO:0000256" key="1">
    <source>
        <dbReference type="ARBA" id="ARBA00004167"/>
    </source>
</evidence>
<feature type="domain" description="AprE-like beta-barrel" evidence="8">
    <location>
        <begin position="609"/>
        <end position="699"/>
    </location>
</feature>
<evidence type="ECO:0000256" key="2">
    <source>
        <dbReference type="ARBA" id="ARBA00009477"/>
    </source>
</evidence>
<reference evidence="9" key="1">
    <citation type="submission" date="2019-10" db="EMBL/GenBank/DDBJ databases">
        <title>Draft genome sequece of Microseira wollei NIES-4236.</title>
        <authorList>
            <person name="Yamaguchi H."/>
            <person name="Suzuki S."/>
            <person name="Kawachi M."/>
        </authorList>
    </citation>
    <scope>NUCLEOTIDE SEQUENCE</scope>
    <source>
        <strain evidence="9">NIES-4236</strain>
    </source>
</reference>